<dbReference type="SUPFAM" id="SSF51395">
    <property type="entry name" value="FMN-linked oxidoreductases"/>
    <property type="match status" value="1"/>
</dbReference>
<evidence type="ECO:0000256" key="3">
    <source>
        <dbReference type="ARBA" id="ARBA00022643"/>
    </source>
</evidence>
<dbReference type="InterPro" id="IPR044152">
    <property type="entry name" value="YqjM-like"/>
</dbReference>
<keyword evidence="5" id="KW-0560">Oxidoreductase</keyword>
<dbReference type="InterPro" id="IPR013785">
    <property type="entry name" value="Aldolase_TIM"/>
</dbReference>
<dbReference type="Proteomes" id="UP000297851">
    <property type="component" value="Unassembled WGS sequence"/>
</dbReference>
<dbReference type="RefSeq" id="WP_134373612.1">
    <property type="nucleotide sequence ID" value="NZ_SOGO01000024.1"/>
</dbReference>
<dbReference type="PANTHER" id="PTHR43303">
    <property type="entry name" value="NADPH DEHYDROGENASE C23G7.10C-RELATED"/>
    <property type="match status" value="1"/>
</dbReference>
<sequence length="363" mass="38209">MAVTALFEPFTVRDVTLRNRIWAAPMCQYAVREKDGVPRDWHLVHLGALAAGGAGLILVEATAISPEGRISHADTGLWNAEQTAAWAPIVAFLHAQGAKAGIQLSHAGRKASVWPAWGGDRHGTMATDDGGWPTVSASAVPFPGYAPPVALDAAGIQGIVDGFASAALRAVEAGFDVVELHAAHGYLLHQFLSPLSNRRTDGFGGGLPNRARLLLQVVAAVRAAIGEERALFVRFSATDYTPGGWTEDETAEVAGWAAAAGADFFDISSGGNVTGVRIPLGPGYQVPLAEHVKTAADVRVSAVGLITTAHQAEQIVASGRADAVLLGRELLRDPHFPLRAAHELGAGVDYWPPQYLRARWPAA</sequence>
<feature type="domain" description="NADH:flavin oxidoreductase/NADH oxidase N-terminal" evidence="6">
    <location>
        <begin position="6"/>
        <end position="344"/>
    </location>
</feature>
<evidence type="ECO:0000259" key="6">
    <source>
        <dbReference type="Pfam" id="PF00724"/>
    </source>
</evidence>
<reference evidence="7 8" key="1">
    <citation type="submission" date="2019-03" db="EMBL/GenBank/DDBJ databases">
        <title>Genomics of glacier-inhabiting Cryobacterium strains.</title>
        <authorList>
            <person name="Liu Q."/>
            <person name="Xin Y.-H."/>
        </authorList>
    </citation>
    <scope>NUCLEOTIDE SEQUENCE [LARGE SCALE GENOMIC DNA]</scope>
    <source>
        <strain evidence="7 8">TMT2-16</strain>
    </source>
</reference>
<evidence type="ECO:0000313" key="7">
    <source>
        <dbReference type="EMBL" id="TFD02674.1"/>
    </source>
</evidence>
<keyword evidence="3" id="KW-0288">FMN</keyword>
<accession>A0ABY2JGI1</accession>
<name>A0ABY2JGI1_9MICO</name>
<dbReference type="InterPro" id="IPR001155">
    <property type="entry name" value="OxRdtase_FMN_N"/>
</dbReference>
<comment type="cofactor">
    <cofactor evidence="1">
        <name>FMN</name>
        <dbReference type="ChEBI" id="CHEBI:58210"/>
    </cofactor>
</comment>
<evidence type="ECO:0000256" key="4">
    <source>
        <dbReference type="ARBA" id="ARBA00022857"/>
    </source>
</evidence>
<keyword evidence="2" id="KW-0285">Flavoprotein</keyword>
<organism evidence="7 8">
    <name type="scientific">Cryobacterium sandaracinum</name>
    <dbReference type="NCBI Taxonomy" id="1259247"/>
    <lineage>
        <taxon>Bacteria</taxon>
        <taxon>Bacillati</taxon>
        <taxon>Actinomycetota</taxon>
        <taxon>Actinomycetes</taxon>
        <taxon>Micrococcales</taxon>
        <taxon>Microbacteriaceae</taxon>
        <taxon>Cryobacterium</taxon>
    </lineage>
</organism>
<dbReference type="PANTHER" id="PTHR43303:SF4">
    <property type="entry name" value="NADPH DEHYDROGENASE C23G7.10C-RELATED"/>
    <property type="match status" value="1"/>
</dbReference>
<protein>
    <submittedName>
        <fullName evidence="7">NADH:flavin oxidoreductase/NADH oxidase</fullName>
    </submittedName>
</protein>
<keyword evidence="4" id="KW-0521">NADP</keyword>
<dbReference type="CDD" id="cd02932">
    <property type="entry name" value="OYE_YqiM_FMN"/>
    <property type="match status" value="1"/>
</dbReference>
<comment type="caution">
    <text evidence="7">The sequence shown here is derived from an EMBL/GenBank/DDBJ whole genome shotgun (WGS) entry which is preliminary data.</text>
</comment>
<dbReference type="Gene3D" id="3.20.20.70">
    <property type="entry name" value="Aldolase class I"/>
    <property type="match status" value="1"/>
</dbReference>
<keyword evidence="8" id="KW-1185">Reference proteome</keyword>
<evidence type="ECO:0000256" key="1">
    <source>
        <dbReference type="ARBA" id="ARBA00001917"/>
    </source>
</evidence>
<dbReference type="EMBL" id="SOGO01000024">
    <property type="protein sequence ID" value="TFD02674.1"/>
    <property type="molecule type" value="Genomic_DNA"/>
</dbReference>
<evidence type="ECO:0000313" key="8">
    <source>
        <dbReference type="Proteomes" id="UP000297851"/>
    </source>
</evidence>
<evidence type="ECO:0000256" key="2">
    <source>
        <dbReference type="ARBA" id="ARBA00022630"/>
    </source>
</evidence>
<proteinExistence type="predicted"/>
<dbReference type="Pfam" id="PF00724">
    <property type="entry name" value="Oxidored_FMN"/>
    <property type="match status" value="1"/>
</dbReference>
<gene>
    <name evidence="7" type="ORF">E3T25_08380</name>
</gene>
<evidence type="ECO:0000256" key="5">
    <source>
        <dbReference type="ARBA" id="ARBA00023002"/>
    </source>
</evidence>